<name>A0A3B3VZ37_9TELE</name>
<evidence type="ECO:0000259" key="8">
    <source>
        <dbReference type="Pfam" id="PF06814"/>
    </source>
</evidence>
<keyword evidence="10" id="KW-1185">Reference proteome</keyword>
<dbReference type="GO" id="GO:0005829">
    <property type="term" value="C:cytosol"/>
    <property type="evidence" value="ECO:0007669"/>
    <property type="project" value="GOC"/>
</dbReference>
<evidence type="ECO:0000256" key="3">
    <source>
        <dbReference type="ARBA" id="ARBA00022729"/>
    </source>
</evidence>
<evidence type="ECO:0000256" key="4">
    <source>
        <dbReference type="ARBA" id="ARBA00022989"/>
    </source>
</evidence>
<reference evidence="9" key="2">
    <citation type="submission" date="2025-09" db="UniProtKB">
        <authorList>
            <consortium name="Ensembl"/>
        </authorList>
    </citation>
    <scope>IDENTIFICATION</scope>
</reference>
<feature type="transmembrane region" description="Helical" evidence="7">
    <location>
        <begin position="53"/>
        <end position="70"/>
    </location>
</feature>
<keyword evidence="3" id="KW-0732">Signal</keyword>
<dbReference type="PANTHER" id="PTHR21229">
    <property type="entry name" value="LUNG SEVEN TRANSMEMBRANE RECEPTOR"/>
    <property type="match status" value="1"/>
</dbReference>
<keyword evidence="5 7" id="KW-0472">Membrane</keyword>
<dbReference type="GO" id="GO:0016020">
    <property type="term" value="C:membrane"/>
    <property type="evidence" value="ECO:0007669"/>
    <property type="project" value="UniProtKB-SubCell"/>
</dbReference>
<evidence type="ECO:0000256" key="7">
    <source>
        <dbReference type="SAM" id="Phobius"/>
    </source>
</evidence>
<dbReference type="AlphaFoldDB" id="A0A3B3VZ37"/>
<proteinExistence type="predicted"/>
<sequence length="165" mass="18766">MLASSMLAASFMTASSMLAASFMTTPSCLFVITSLMFSSLLVQDWREVWIQDAFWRFLFSVILLVIMFLWRPSANNQMYAFSPLVDADSEDEEEKEPMMNEAFEGMKMRGTKTETNGTARPNKVDEDLKWVEENIPSSMADIALPPLLDSDEETQTTKLEMSKME</sequence>
<dbReference type="Proteomes" id="UP000261500">
    <property type="component" value="Unplaced"/>
</dbReference>
<evidence type="ECO:0000256" key="6">
    <source>
        <dbReference type="SAM" id="MobiDB-lite"/>
    </source>
</evidence>
<feature type="domain" description="GOST seven transmembrane" evidence="8">
    <location>
        <begin position="24"/>
        <end position="77"/>
    </location>
</feature>
<accession>A0A3B3VZ37</accession>
<comment type="subcellular location">
    <subcellularLocation>
        <location evidence="1">Membrane</location>
        <topology evidence="1">Multi-pass membrane protein</topology>
    </subcellularLocation>
</comment>
<protein>
    <recommendedName>
        <fullName evidence="8">GOST seven transmembrane domain-containing protein</fullName>
    </recommendedName>
</protein>
<keyword evidence="2 7" id="KW-0812">Transmembrane</keyword>
<feature type="region of interest" description="Disordered" evidence="6">
    <location>
        <begin position="142"/>
        <end position="165"/>
    </location>
</feature>
<dbReference type="GO" id="GO:0042147">
    <property type="term" value="P:retrograde transport, endosome to Golgi"/>
    <property type="evidence" value="ECO:0007669"/>
    <property type="project" value="TreeGrafter"/>
</dbReference>
<dbReference type="GO" id="GO:0005794">
    <property type="term" value="C:Golgi apparatus"/>
    <property type="evidence" value="ECO:0007669"/>
    <property type="project" value="TreeGrafter"/>
</dbReference>
<dbReference type="Pfam" id="PF06814">
    <property type="entry name" value="GOST_TM"/>
    <property type="match status" value="1"/>
</dbReference>
<reference evidence="9" key="1">
    <citation type="submission" date="2025-08" db="UniProtKB">
        <authorList>
            <consortium name="Ensembl"/>
        </authorList>
    </citation>
    <scope>IDENTIFICATION</scope>
</reference>
<dbReference type="InterPro" id="IPR053937">
    <property type="entry name" value="GOST_TM"/>
</dbReference>
<dbReference type="PANTHER" id="PTHR21229:SF52">
    <property type="entry name" value="TRANSMEMBRANE PROTEIN 87A PRECURSOR"/>
    <property type="match status" value="1"/>
</dbReference>
<dbReference type="InterPro" id="IPR009637">
    <property type="entry name" value="GPR107/GPR108-like"/>
</dbReference>
<evidence type="ECO:0000313" key="10">
    <source>
        <dbReference type="Proteomes" id="UP000261500"/>
    </source>
</evidence>
<evidence type="ECO:0000256" key="2">
    <source>
        <dbReference type="ARBA" id="ARBA00022692"/>
    </source>
</evidence>
<evidence type="ECO:0000256" key="1">
    <source>
        <dbReference type="ARBA" id="ARBA00004141"/>
    </source>
</evidence>
<feature type="region of interest" description="Disordered" evidence="6">
    <location>
        <begin position="90"/>
        <end position="127"/>
    </location>
</feature>
<keyword evidence="4 7" id="KW-1133">Transmembrane helix</keyword>
<dbReference type="GeneTree" id="ENSGT00940000156844"/>
<evidence type="ECO:0000256" key="5">
    <source>
        <dbReference type="ARBA" id="ARBA00023136"/>
    </source>
</evidence>
<organism evidence="9 10">
    <name type="scientific">Poecilia latipinna</name>
    <name type="common">sailfin molly</name>
    <dbReference type="NCBI Taxonomy" id="48699"/>
    <lineage>
        <taxon>Eukaryota</taxon>
        <taxon>Metazoa</taxon>
        <taxon>Chordata</taxon>
        <taxon>Craniata</taxon>
        <taxon>Vertebrata</taxon>
        <taxon>Euteleostomi</taxon>
        <taxon>Actinopterygii</taxon>
        <taxon>Neopterygii</taxon>
        <taxon>Teleostei</taxon>
        <taxon>Neoteleostei</taxon>
        <taxon>Acanthomorphata</taxon>
        <taxon>Ovalentaria</taxon>
        <taxon>Atherinomorphae</taxon>
        <taxon>Cyprinodontiformes</taxon>
        <taxon>Poeciliidae</taxon>
        <taxon>Poeciliinae</taxon>
        <taxon>Poecilia</taxon>
    </lineage>
</organism>
<dbReference type="STRING" id="48699.ENSPLAP00000031065"/>
<evidence type="ECO:0000313" key="9">
    <source>
        <dbReference type="Ensembl" id="ENSPLAP00000031065.1"/>
    </source>
</evidence>
<dbReference type="Ensembl" id="ENSPLAT00000027593.1">
    <property type="protein sequence ID" value="ENSPLAP00000031065.1"/>
    <property type="gene ID" value="ENSPLAG00000022766.1"/>
</dbReference>